<organism evidence="5 6">
    <name type="scientific">Mesorhizobium qingshengii</name>
    <dbReference type="NCBI Taxonomy" id="1165689"/>
    <lineage>
        <taxon>Bacteria</taxon>
        <taxon>Pseudomonadati</taxon>
        <taxon>Pseudomonadota</taxon>
        <taxon>Alphaproteobacteria</taxon>
        <taxon>Hyphomicrobiales</taxon>
        <taxon>Phyllobacteriaceae</taxon>
        <taxon>Mesorhizobium</taxon>
    </lineage>
</organism>
<evidence type="ECO:0000256" key="2">
    <source>
        <dbReference type="ARBA" id="ARBA00022723"/>
    </source>
</evidence>
<reference evidence="5 6" key="1">
    <citation type="submission" date="2016-10" db="EMBL/GenBank/DDBJ databases">
        <authorList>
            <person name="de Groot N.N."/>
        </authorList>
    </citation>
    <scope>NUCLEOTIDE SEQUENCE [LARGE SCALE GENOMIC DNA]</scope>
    <source>
        <strain evidence="5 6">CGMCC 1.12097</strain>
    </source>
</reference>
<evidence type="ECO:0000313" key="6">
    <source>
        <dbReference type="Proteomes" id="UP000198588"/>
    </source>
</evidence>
<protein>
    <submittedName>
        <fullName evidence="5">Uncharacterized conserved protein</fullName>
    </submittedName>
</protein>
<gene>
    <name evidence="5" type="ORF">SAMN02927914_01448</name>
</gene>
<feature type="domain" description="CENP-V/GFA" evidence="4">
    <location>
        <begin position="11"/>
        <end position="128"/>
    </location>
</feature>
<dbReference type="InterPro" id="IPR011057">
    <property type="entry name" value="Mss4-like_sf"/>
</dbReference>
<name>A0A1G5WN59_9HYPH</name>
<keyword evidence="3" id="KW-0862">Zinc</keyword>
<dbReference type="Proteomes" id="UP000198588">
    <property type="component" value="Unassembled WGS sequence"/>
</dbReference>
<accession>A0A1G5WN59</accession>
<dbReference type="InterPro" id="IPR006913">
    <property type="entry name" value="CENP-V/GFA"/>
</dbReference>
<dbReference type="PANTHER" id="PTHR28620:SF1">
    <property type="entry name" value="CENP-V_GFA DOMAIN-CONTAINING PROTEIN"/>
    <property type="match status" value="1"/>
</dbReference>
<comment type="similarity">
    <text evidence="1">Belongs to the Gfa family.</text>
</comment>
<evidence type="ECO:0000256" key="3">
    <source>
        <dbReference type="ARBA" id="ARBA00022833"/>
    </source>
</evidence>
<dbReference type="InterPro" id="IPR052355">
    <property type="entry name" value="CENP-V-like"/>
</dbReference>
<dbReference type="SUPFAM" id="SSF51316">
    <property type="entry name" value="Mss4-like"/>
    <property type="match status" value="1"/>
</dbReference>
<evidence type="ECO:0000256" key="1">
    <source>
        <dbReference type="ARBA" id="ARBA00005495"/>
    </source>
</evidence>
<evidence type="ECO:0000313" key="5">
    <source>
        <dbReference type="EMBL" id="SDA58967.1"/>
    </source>
</evidence>
<keyword evidence="2" id="KW-0479">Metal-binding</keyword>
<dbReference type="PROSITE" id="PS51891">
    <property type="entry name" value="CENP_V_GFA"/>
    <property type="match status" value="1"/>
</dbReference>
<dbReference type="STRING" id="1165689.SAMN02927914_01448"/>
<evidence type="ECO:0000259" key="4">
    <source>
        <dbReference type="PROSITE" id="PS51891"/>
    </source>
</evidence>
<sequence>MLSELEEGRMLTGTCHCGAAHWTLEGDPGSITACNCTLCRRYGVLWAYDYVDERIRVAGPTSSYTRAGKDAPSLEILFCPTCACVLAWRGLRPSAGGRTRIAVNVRLAPPEAVADLPIDHFDGLDTYDDLPRDGRCVRDLWF</sequence>
<dbReference type="GO" id="GO:0046872">
    <property type="term" value="F:metal ion binding"/>
    <property type="evidence" value="ECO:0007669"/>
    <property type="project" value="UniProtKB-KW"/>
</dbReference>
<dbReference type="Gene3D" id="2.170.150.70">
    <property type="match status" value="1"/>
</dbReference>
<proteinExistence type="inferred from homology"/>
<dbReference type="EMBL" id="FMXM01000004">
    <property type="protein sequence ID" value="SDA58967.1"/>
    <property type="molecule type" value="Genomic_DNA"/>
</dbReference>
<dbReference type="GO" id="GO:0016846">
    <property type="term" value="F:carbon-sulfur lyase activity"/>
    <property type="evidence" value="ECO:0007669"/>
    <property type="project" value="InterPro"/>
</dbReference>
<dbReference type="AlphaFoldDB" id="A0A1G5WN59"/>
<dbReference type="Pfam" id="PF04828">
    <property type="entry name" value="GFA"/>
    <property type="match status" value="1"/>
</dbReference>
<dbReference type="PANTHER" id="PTHR28620">
    <property type="entry name" value="CENTROMERE PROTEIN V"/>
    <property type="match status" value="1"/>
</dbReference>